<organism evidence="1 2">
    <name type="scientific">Varroa destructor</name>
    <name type="common">Honeybee mite</name>
    <dbReference type="NCBI Taxonomy" id="109461"/>
    <lineage>
        <taxon>Eukaryota</taxon>
        <taxon>Metazoa</taxon>
        <taxon>Ecdysozoa</taxon>
        <taxon>Arthropoda</taxon>
        <taxon>Chelicerata</taxon>
        <taxon>Arachnida</taxon>
        <taxon>Acari</taxon>
        <taxon>Parasitiformes</taxon>
        <taxon>Mesostigmata</taxon>
        <taxon>Gamasina</taxon>
        <taxon>Dermanyssoidea</taxon>
        <taxon>Varroidae</taxon>
        <taxon>Varroa</taxon>
    </lineage>
</organism>
<keyword evidence="2" id="KW-1185">Reference proteome</keyword>
<dbReference type="InParanoid" id="A0A7M7JV39"/>
<dbReference type="GeneID" id="111246871"/>
<dbReference type="AlphaFoldDB" id="A0A7M7JV39"/>
<evidence type="ECO:0000313" key="1">
    <source>
        <dbReference type="EnsemblMetazoa" id="XP_022652940"/>
    </source>
</evidence>
<dbReference type="KEGG" id="vde:111246871"/>
<dbReference type="EnsemblMetazoa" id="XM_022797205">
    <property type="protein sequence ID" value="XP_022652940"/>
    <property type="gene ID" value="LOC111246871"/>
</dbReference>
<name>A0A7M7JV39_VARDE</name>
<accession>A0A7M7JV39</accession>
<sequence length="250" mass="29252">MSELLPGPDRITQVGQCYVDLNNILRLRLTPEDIQSLLERHGSPHARIPFDENTQLQQIHDSIRLAAESQGLVYEVPVRAGPPVRLDDSRPPQPITVHWPIEITDQESVCSFLHSLSRKPIQNRHVSARWYILSSFERNRDQLIEDLFRFYSFYVFGSPPRRLFEFVWRSQTGGAYSILEFSTEGAERRVRIVLNEMLITDCQRLRDVVLYQMAHAMEFIRPGRYYFEDYAKVARDELQLTMAFPCVPLR</sequence>
<reference evidence="1" key="1">
    <citation type="submission" date="2021-01" db="UniProtKB">
        <authorList>
            <consortium name="EnsemblMetazoa"/>
        </authorList>
    </citation>
    <scope>IDENTIFICATION</scope>
</reference>
<protein>
    <submittedName>
        <fullName evidence="1">Uncharacterized protein</fullName>
    </submittedName>
</protein>
<dbReference type="RefSeq" id="XP_022652940.1">
    <property type="nucleotide sequence ID" value="XM_022797205.1"/>
</dbReference>
<proteinExistence type="predicted"/>
<evidence type="ECO:0000313" key="2">
    <source>
        <dbReference type="Proteomes" id="UP000594260"/>
    </source>
</evidence>
<dbReference type="Proteomes" id="UP000594260">
    <property type="component" value="Unplaced"/>
</dbReference>